<feature type="domain" description="Ion transport" evidence="14">
    <location>
        <begin position="29"/>
        <end position="230"/>
    </location>
</feature>
<evidence type="ECO:0000256" key="10">
    <source>
        <dbReference type="ARBA" id="ARBA00023136"/>
    </source>
</evidence>
<keyword evidence="2" id="KW-0813">Transport</keyword>
<sequence>MARSLSEIRERSRERARLRAAARSELKNTAYEIFIGALSILSIVNLVLVYVIAGDNAVELVLSVMNALFSAIFLGDFIYRISTAPSAGRYFFRGFGWADLLASLPFPQFKILRLFRLLRVFRLLRDLGPRTVWATLIHDRANSALMTLLLMGVLVLQFGSITILAVEEHADGANITTASDALWYTLVTISTVGYGDQYPVTNAGRLIGALIIVVGVGIFGTFTGYLANLFLGPGRGGAEAAETDAALADPGDEQSDAATAGAPAAETAQPSIARHAAKGVAAGAAAGAVNAGVSAAAATVEGGADVPPVAAADEMPADPGETAERLRALLAQSEEAMAEMRRLLAGATP</sequence>
<keyword evidence="11 15" id="KW-0407">Ion channel</keyword>
<evidence type="ECO:0000256" key="13">
    <source>
        <dbReference type="SAM" id="Phobius"/>
    </source>
</evidence>
<keyword evidence="9" id="KW-0406">Ion transport</keyword>
<keyword evidence="4 13" id="KW-0812">Transmembrane</keyword>
<dbReference type="RefSeq" id="WP_349428744.1">
    <property type="nucleotide sequence ID" value="NZ_CP151632.1"/>
</dbReference>
<accession>A0AAU6SB66</accession>
<dbReference type="InterPro" id="IPR027359">
    <property type="entry name" value="Volt_channel_dom_sf"/>
</dbReference>
<dbReference type="InterPro" id="IPR028325">
    <property type="entry name" value="VG_K_chnl"/>
</dbReference>
<dbReference type="Gene3D" id="1.20.5.110">
    <property type="match status" value="1"/>
</dbReference>
<reference evidence="15" key="1">
    <citation type="submission" date="2024-04" db="EMBL/GenBank/DDBJ databases">
        <authorList>
            <person name="Roder T."/>
            <person name="Oberhansli S."/>
            <person name="Kreuzer M."/>
        </authorList>
    </citation>
    <scope>NUCLEOTIDE SEQUENCE</scope>
    <source>
        <strain evidence="15">LWS13-1.2</strain>
    </source>
</reference>
<protein>
    <submittedName>
        <fullName evidence="15">Potassium channel family protein</fullName>
    </submittedName>
</protein>
<dbReference type="Gene3D" id="1.20.120.350">
    <property type="entry name" value="Voltage-gated potassium channels. Chain C"/>
    <property type="match status" value="1"/>
</dbReference>
<evidence type="ECO:0000256" key="7">
    <source>
        <dbReference type="ARBA" id="ARBA00022958"/>
    </source>
</evidence>
<evidence type="ECO:0000256" key="8">
    <source>
        <dbReference type="ARBA" id="ARBA00022989"/>
    </source>
</evidence>
<dbReference type="GO" id="GO:0008076">
    <property type="term" value="C:voltage-gated potassium channel complex"/>
    <property type="evidence" value="ECO:0007669"/>
    <property type="project" value="InterPro"/>
</dbReference>
<dbReference type="Pfam" id="PF00520">
    <property type="entry name" value="Ion_trans"/>
    <property type="match status" value="1"/>
</dbReference>
<dbReference type="PANTHER" id="PTHR11537">
    <property type="entry name" value="VOLTAGE-GATED POTASSIUM CHANNEL"/>
    <property type="match status" value="1"/>
</dbReference>
<feature type="compositionally biased region" description="Low complexity" evidence="12">
    <location>
        <begin position="257"/>
        <end position="268"/>
    </location>
</feature>
<dbReference type="GO" id="GO:0005249">
    <property type="term" value="F:voltage-gated potassium channel activity"/>
    <property type="evidence" value="ECO:0007669"/>
    <property type="project" value="InterPro"/>
</dbReference>
<evidence type="ECO:0000256" key="2">
    <source>
        <dbReference type="ARBA" id="ARBA00022448"/>
    </source>
</evidence>
<feature type="transmembrane region" description="Helical" evidence="13">
    <location>
        <begin position="206"/>
        <end position="227"/>
    </location>
</feature>
<gene>
    <name evidence="15" type="ORF">MRBLWS13_001841</name>
</gene>
<dbReference type="PRINTS" id="PR00169">
    <property type="entry name" value="KCHANNEL"/>
</dbReference>
<evidence type="ECO:0000256" key="11">
    <source>
        <dbReference type="ARBA" id="ARBA00023303"/>
    </source>
</evidence>
<keyword evidence="5" id="KW-0631">Potassium channel</keyword>
<evidence type="ECO:0000256" key="4">
    <source>
        <dbReference type="ARBA" id="ARBA00022692"/>
    </source>
</evidence>
<keyword evidence="8 13" id="KW-1133">Transmembrane helix</keyword>
<dbReference type="SUPFAM" id="SSF81324">
    <property type="entry name" value="Voltage-gated potassium channels"/>
    <property type="match status" value="1"/>
</dbReference>
<evidence type="ECO:0000259" key="14">
    <source>
        <dbReference type="Pfam" id="PF00520"/>
    </source>
</evidence>
<proteinExistence type="predicted"/>
<name>A0AAU6SB66_9MICO</name>
<evidence type="ECO:0000256" key="6">
    <source>
        <dbReference type="ARBA" id="ARBA00022882"/>
    </source>
</evidence>
<dbReference type="InterPro" id="IPR005821">
    <property type="entry name" value="Ion_trans_dom"/>
</dbReference>
<keyword evidence="7" id="KW-0630">Potassium</keyword>
<comment type="subcellular location">
    <subcellularLocation>
        <location evidence="1">Membrane</location>
        <topology evidence="1">Multi-pass membrane protein</topology>
    </subcellularLocation>
</comment>
<organism evidence="15">
    <name type="scientific">Microbacterium sp. LWS13-1.2</name>
    <dbReference type="NCBI Taxonomy" id="3135264"/>
    <lineage>
        <taxon>Bacteria</taxon>
        <taxon>Bacillati</taxon>
        <taxon>Actinomycetota</taxon>
        <taxon>Actinomycetes</taxon>
        <taxon>Micrococcales</taxon>
        <taxon>Microbacteriaceae</taxon>
        <taxon>Microbacterium</taxon>
    </lineage>
</organism>
<evidence type="ECO:0000256" key="3">
    <source>
        <dbReference type="ARBA" id="ARBA00022538"/>
    </source>
</evidence>
<keyword evidence="3" id="KW-0633">Potassium transport</keyword>
<keyword evidence="6" id="KW-0851">Voltage-gated channel</keyword>
<dbReference type="EMBL" id="CP151632">
    <property type="protein sequence ID" value="WZO34193.1"/>
    <property type="molecule type" value="Genomic_DNA"/>
</dbReference>
<evidence type="ECO:0000256" key="9">
    <source>
        <dbReference type="ARBA" id="ARBA00023065"/>
    </source>
</evidence>
<dbReference type="AlphaFoldDB" id="A0AAU6SB66"/>
<feature type="transmembrane region" description="Helical" evidence="13">
    <location>
        <begin position="145"/>
        <end position="166"/>
    </location>
</feature>
<feature type="region of interest" description="Disordered" evidence="12">
    <location>
        <begin position="241"/>
        <end position="269"/>
    </location>
</feature>
<dbReference type="Gene3D" id="1.10.287.70">
    <property type="match status" value="1"/>
</dbReference>
<evidence type="ECO:0000256" key="5">
    <source>
        <dbReference type="ARBA" id="ARBA00022826"/>
    </source>
</evidence>
<dbReference type="GO" id="GO:0001508">
    <property type="term" value="P:action potential"/>
    <property type="evidence" value="ECO:0007669"/>
    <property type="project" value="TreeGrafter"/>
</dbReference>
<dbReference type="PANTHER" id="PTHR11537:SF254">
    <property type="entry name" value="POTASSIUM VOLTAGE-GATED CHANNEL PROTEIN SHAB"/>
    <property type="match status" value="1"/>
</dbReference>
<feature type="transmembrane region" description="Helical" evidence="13">
    <location>
        <begin position="33"/>
        <end position="54"/>
    </location>
</feature>
<evidence type="ECO:0000256" key="1">
    <source>
        <dbReference type="ARBA" id="ARBA00004141"/>
    </source>
</evidence>
<evidence type="ECO:0000256" key="12">
    <source>
        <dbReference type="SAM" id="MobiDB-lite"/>
    </source>
</evidence>
<evidence type="ECO:0000313" key="15">
    <source>
        <dbReference type="EMBL" id="WZO34193.1"/>
    </source>
</evidence>
<keyword evidence="10 13" id="KW-0472">Membrane</keyword>
<feature type="transmembrane region" description="Helical" evidence="13">
    <location>
        <begin position="60"/>
        <end position="79"/>
    </location>
</feature>